<reference evidence="2 3" key="1">
    <citation type="submission" date="2019-08" db="EMBL/GenBank/DDBJ databases">
        <title>Whole genome of Aphis craccivora.</title>
        <authorList>
            <person name="Voronova N.V."/>
            <person name="Shulinski R.S."/>
            <person name="Bandarenka Y.V."/>
            <person name="Zhorov D.G."/>
            <person name="Warner D."/>
        </authorList>
    </citation>
    <scope>NUCLEOTIDE SEQUENCE [LARGE SCALE GENOMIC DNA]</scope>
    <source>
        <strain evidence="2">180601</strain>
        <tissue evidence="2">Whole Body</tissue>
    </source>
</reference>
<dbReference type="EMBL" id="VUJU01006877">
    <property type="protein sequence ID" value="KAF0747337.1"/>
    <property type="molecule type" value="Genomic_DNA"/>
</dbReference>
<comment type="caution">
    <text evidence="2">The sequence shown here is derived from an EMBL/GenBank/DDBJ whole genome shotgun (WGS) entry which is preliminary data.</text>
</comment>
<accession>A0A6G0Y1S0</accession>
<dbReference type="PANTHER" id="PTHR47160">
    <property type="entry name" value="PUTATIVE-RELATED"/>
    <property type="match status" value="1"/>
</dbReference>
<protein>
    <submittedName>
        <fullName evidence="2">MULE domain-containing protein</fullName>
    </submittedName>
</protein>
<sequence length="460" mass="53485">MNRIKDDQVFFYKLNGGERKGVRYLTCCQKFCKGSASIRQNGAIVSGKDHSPNCLPNNVDDERLNQKIKFRKILLLRAKQETTRLKTIYDEECIRNSIGALQYAWAAAEISMRHERKKCIPVLPQTLYALSNYLEANPERYRCCNQSFYLDHTVDRHGKCSVIFGCTELLNEIINMGGNELHADATFKIVPSNPKSRQIFLMHLIIQNHSIPIVYAMMESKTEEAYRLVLAKCNILFPQLIPTLIMTDYEKALKNAFTHVYPQADMYSCWFHYIQSLMRNIKRKGLTVYIKNSEEAQMCVKMFAALALLPANLIEQGYQCIRQKARINNLQLTLFFNYFNNFWLRTMGPEMFSVHGIARRTNNNIENFHGRLKEKFQVSHPNLWTFLKHLNDISARNHINVKQLFRGQKRSRPVKVKYIANSERIKVATAQLHLGVINVNDFLIQCSHIAETYIQQELQS</sequence>
<evidence type="ECO:0000259" key="1">
    <source>
        <dbReference type="Pfam" id="PF10551"/>
    </source>
</evidence>
<organism evidence="2 3">
    <name type="scientific">Aphis craccivora</name>
    <name type="common">Cowpea aphid</name>
    <dbReference type="NCBI Taxonomy" id="307492"/>
    <lineage>
        <taxon>Eukaryota</taxon>
        <taxon>Metazoa</taxon>
        <taxon>Ecdysozoa</taxon>
        <taxon>Arthropoda</taxon>
        <taxon>Hexapoda</taxon>
        <taxon>Insecta</taxon>
        <taxon>Pterygota</taxon>
        <taxon>Neoptera</taxon>
        <taxon>Paraneoptera</taxon>
        <taxon>Hemiptera</taxon>
        <taxon>Sternorrhyncha</taxon>
        <taxon>Aphidomorpha</taxon>
        <taxon>Aphidoidea</taxon>
        <taxon>Aphididae</taxon>
        <taxon>Aphidini</taxon>
        <taxon>Aphis</taxon>
        <taxon>Aphis</taxon>
    </lineage>
</organism>
<dbReference type="Proteomes" id="UP000478052">
    <property type="component" value="Unassembled WGS sequence"/>
</dbReference>
<dbReference type="Pfam" id="PF10551">
    <property type="entry name" value="MULE"/>
    <property type="match status" value="1"/>
</dbReference>
<proteinExistence type="predicted"/>
<evidence type="ECO:0000313" key="3">
    <source>
        <dbReference type="Proteomes" id="UP000478052"/>
    </source>
</evidence>
<dbReference type="AlphaFoldDB" id="A0A6G0Y1S0"/>
<gene>
    <name evidence="2" type="ORF">FWK35_00020617</name>
</gene>
<evidence type="ECO:0000313" key="2">
    <source>
        <dbReference type="EMBL" id="KAF0747337.1"/>
    </source>
</evidence>
<name>A0A6G0Y1S0_APHCR</name>
<dbReference type="OrthoDB" id="6629802at2759"/>
<dbReference type="PANTHER" id="PTHR47160:SF10">
    <property type="entry name" value="MULE TRANSPOSASE DOMAIN-CONTAINING PROTEIN"/>
    <property type="match status" value="1"/>
</dbReference>
<feature type="domain" description="MULE transposase" evidence="1">
    <location>
        <begin position="183"/>
        <end position="275"/>
    </location>
</feature>
<dbReference type="InterPro" id="IPR018289">
    <property type="entry name" value="MULE_transposase_dom"/>
</dbReference>
<keyword evidence="3" id="KW-1185">Reference proteome</keyword>